<accession>A0A7Y1F7P6</accession>
<sequence length="303" mass="33258">MSSSNKTKPKATSGTASAIVNDDEDFNSFEGTRFYFYLDEKTNRWYISGASDEDHLGQYQYISLWLPNEGDVVKKTYAIVDDHGAQGKANASWTKATSSSFRPYTAISGSVTVTLNSTLQTVESTFEFAAQSGSKTVSLTQGEMKLQGFTEDKKARASGLVACNLSESINERYESNETGFNKRGETGSFPAYLQAWSRQFTSKPDFKDYVLSINIAEGLSRGTYSFSPESKQVRLFFFHILEGFVWSAESGTVTFNSIPDFEAIKGKLSGTFNFVGTAELGDGSQLVLRADNGRAAAKTECNT</sequence>
<evidence type="ECO:0000313" key="1">
    <source>
        <dbReference type="EMBL" id="NMY07909.1"/>
    </source>
</evidence>
<name>A0A7Y1F7P6_PSEVE</name>
<evidence type="ECO:0000313" key="2">
    <source>
        <dbReference type="Proteomes" id="UP000537729"/>
    </source>
</evidence>
<organism evidence="1 2">
    <name type="scientific">Pseudomonas veronii</name>
    <dbReference type="NCBI Taxonomy" id="76761"/>
    <lineage>
        <taxon>Bacteria</taxon>
        <taxon>Pseudomonadati</taxon>
        <taxon>Pseudomonadota</taxon>
        <taxon>Gammaproteobacteria</taxon>
        <taxon>Pseudomonadales</taxon>
        <taxon>Pseudomonadaceae</taxon>
        <taxon>Pseudomonas</taxon>
    </lineage>
</organism>
<reference evidence="1 2" key="1">
    <citation type="journal article" date="2020" name="Front. Microbiol.">
        <title>Genetic Organization of the aprX-lipA2 Operon Affects the Proteolytic Potential of Pseudomonas Species in Milk.</title>
        <authorList>
            <person name="Maier C."/>
            <person name="Huptas C."/>
            <person name="von Neubeck M."/>
            <person name="Scherer S."/>
            <person name="Wenning M."/>
            <person name="Lucking G."/>
        </authorList>
    </citation>
    <scope>NUCLEOTIDE SEQUENCE [LARGE SCALE GENOMIC DNA]</scope>
    <source>
        <strain evidence="1 2">DSM 16272</strain>
    </source>
</reference>
<proteinExistence type="predicted"/>
<protein>
    <submittedName>
        <fullName evidence="1">Uncharacterized protein</fullName>
    </submittedName>
</protein>
<dbReference type="Proteomes" id="UP000537729">
    <property type="component" value="Unassembled WGS sequence"/>
</dbReference>
<dbReference type="AlphaFoldDB" id="A0A7Y1F7P6"/>
<dbReference type="RefSeq" id="WP_169883866.1">
    <property type="nucleotide sequence ID" value="NZ_JAAQWG010000006.1"/>
</dbReference>
<comment type="caution">
    <text evidence="1">The sequence shown here is derived from an EMBL/GenBank/DDBJ whole genome shotgun (WGS) entry which is preliminary data.</text>
</comment>
<dbReference type="EMBL" id="JAAQWG010000006">
    <property type="protein sequence ID" value="NMY07909.1"/>
    <property type="molecule type" value="Genomic_DNA"/>
</dbReference>
<gene>
    <name evidence="1" type="ORF">HBO38_05460</name>
</gene>